<dbReference type="PANTHER" id="PTHR44591:SF3">
    <property type="entry name" value="RESPONSE REGULATORY DOMAIN-CONTAINING PROTEIN"/>
    <property type="match status" value="1"/>
</dbReference>
<evidence type="ECO:0000256" key="1">
    <source>
        <dbReference type="ARBA" id="ARBA00022553"/>
    </source>
</evidence>
<reference evidence="4 5" key="1">
    <citation type="journal article" date="2018" name="ISME J.">
        <title>Endosymbiont genomes yield clues of tubeworm success.</title>
        <authorList>
            <person name="Li Y."/>
            <person name="Liles M.R."/>
            <person name="Halanych K.M."/>
        </authorList>
    </citation>
    <scope>NUCLEOTIDE SEQUENCE [LARGE SCALE GENOMIC DNA]</scope>
    <source>
        <strain evidence="4">A1464</strain>
    </source>
</reference>
<dbReference type="Pfam" id="PF00072">
    <property type="entry name" value="Response_reg"/>
    <property type="match status" value="1"/>
</dbReference>
<keyword evidence="1 2" id="KW-0597">Phosphoprotein</keyword>
<comment type="caution">
    <text evidence="4">The sequence shown here is derived from an EMBL/GenBank/DDBJ whole genome shotgun (WGS) entry which is preliminary data.</text>
</comment>
<sequence length="131" mass="14570">MVVPISKTLDNLRVLIVDDNKDLAEFYSDLLSLNGCVTSVFNNGIDALTDFKFKINNYDLILSDISMPGMTGDELAVEVLKLKPDMPIILCSGFHPDLSTDDLMKLGIKHFLPKPIDSTKLLDIINELKLC</sequence>
<dbReference type="InterPro" id="IPR011006">
    <property type="entry name" value="CheY-like_superfamily"/>
</dbReference>
<evidence type="ECO:0000313" key="4">
    <source>
        <dbReference type="EMBL" id="RDH81417.1"/>
    </source>
</evidence>
<dbReference type="SMART" id="SM00448">
    <property type="entry name" value="REC"/>
    <property type="match status" value="1"/>
</dbReference>
<proteinExistence type="predicted"/>
<keyword evidence="5" id="KW-1185">Reference proteome</keyword>
<dbReference type="GO" id="GO:0000160">
    <property type="term" value="P:phosphorelay signal transduction system"/>
    <property type="evidence" value="ECO:0007669"/>
    <property type="project" value="InterPro"/>
</dbReference>
<dbReference type="PROSITE" id="PS50110">
    <property type="entry name" value="RESPONSE_REGULATORY"/>
    <property type="match status" value="1"/>
</dbReference>
<name>A0A370DAU4_9GAMM</name>
<dbReference type="EMBL" id="QFXC01000013">
    <property type="protein sequence ID" value="RDH81417.1"/>
    <property type="molecule type" value="Genomic_DNA"/>
</dbReference>
<protein>
    <recommendedName>
        <fullName evidence="3">Response regulatory domain-containing protein</fullName>
    </recommendedName>
</protein>
<gene>
    <name evidence="4" type="ORF">DIZ80_15125</name>
</gene>
<dbReference type="AlphaFoldDB" id="A0A370DAU4"/>
<dbReference type="CDD" id="cd00156">
    <property type="entry name" value="REC"/>
    <property type="match status" value="1"/>
</dbReference>
<organism evidence="4 5">
    <name type="scientific">endosymbiont of Galathealinum brachiosum</name>
    <dbReference type="NCBI Taxonomy" id="2200906"/>
    <lineage>
        <taxon>Bacteria</taxon>
        <taxon>Pseudomonadati</taxon>
        <taxon>Pseudomonadota</taxon>
        <taxon>Gammaproteobacteria</taxon>
        <taxon>sulfur-oxidizing symbionts</taxon>
    </lineage>
</organism>
<dbReference type="PANTHER" id="PTHR44591">
    <property type="entry name" value="STRESS RESPONSE REGULATOR PROTEIN 1"/>
    <property type="match status" value="1"/>
</dbReference>
<dbReference type="Proteomes" id="UP000254266">
    <property type="component" value="Unassembled WGS sequence"/>
</dbReference>
<evidence type="ECO:0000259" key="3">
    <source>
        <dbReference type="PROSITE" id="PS50110"/>
    </source>
</evidence>
<feature type="modified residue" description="4-aspartylphosphate" evidence="2">
    <location>
        <position position="64"/>
    </location>
</feature>
<dbReference type="InterPro" id="IPR050595">
    <property type="entry name" value="Bact_response_regulator"/>
</dbReference>
<dbReference type="SUPFAM" id="SSF52172">
    <property type="entry name" value="CheY-like"/>
    <property type="match status" value="1"/>
</dbReference>
<dbReference type="Gene3D" id="3.40.50.2300">
    <property type="match status" value="1"/>
</dbReference>
<dbReference type="InterPro" id="IPR001789">
    <property type="entry name" value="Sig_transdc_resp-reg_receiver"/>
</dbReference>
<evidence type="ECO:0000313" key="5">
    <source>
        <dbReference type="Proteomes" id="UP000254266"/>
    </source>
</evidence>
<accession>A0A370DAU4</accession>
<feature type="domain" description="Response regulatory" evidence="3">
    <location>
        <begin position="13"/>
        <end position="129"/>
    </location>
</feature>
<evidence type="ECO:0000256" key="2">
    <source>
        <dbReference type="PROSITE-ProRule" id="PRU00169"/>
    </source>
</evidence>